<keyword evidence="18" id="KW-1185">Reference proteome</keyword>
<evidence type="ECO:0000313" key="18">
    <source>
        <dbReference type="Proteomes" id="UP000037069"/>
    </source>
</evidence>
<evidence type="ECO:0000256" key="9">
    <source>
        <dbReference type="ARBA" id="ARBA00022776"/>
    </source>
</evidence>
<dbReference type="STRING" id="7375.A0A0L0CJ58"/>
<dbReference type="GO" id="GO:0008270">
    <property type="term" value="F:zinc ion binding"/>
    <property type="evidence" value="ECO:0007669"/>
    <property type="project" value="UniProtKB-KW"/>
</dbReference>
<evidence type="ECO:0000256" key="8">
    <source>
        <dbReference type="ARBA" id="ARBA00022771"/>
    </source>
</evidence>
<evidence type="ECO:0000256" key="7">
    <source>
        <dbReference type="ARBA" id="ARBA00022723"/>
    </source>
</evidence>
<keyword evidence="9" id="KW-0498">Mitosis</keyword>
<dbReference type="InterPro" id="IPR036236">
    <property type="entry name" value="Znf_C2H2_sf"/>
</dbReference>
<evidence type="ECO:0000256" key="2">
    <source>
        <dbReference type="ARBA" id="ARBA00004324"/>
    </source>
</evidence>
<evidence type="ECO:0000256" key="10">
    <source>
        <dbReference type="ARBA" id="ARBA00022833"/>
    </source>
</evidence>
<evidence type="ECO:0000256" key="13">
    <source>
        <dbReference type="ARBA" id="ARBA00023306"/>
    </source>
</evidence>
<evidence type="ECO:0000313" key="17">
    <source>
        <dbReference type="EMBL" id="KNC32286.1"/>
    </source>
</evidence>
<dbReference type="GO" id="GO:0033260">
    <property type="term" value="P:nuclear DNA replication"/>
    <property type="evidence" value="ECO:0007669"/>
    <property type="project" value="TreeGrafter"/>
</dbReference>
<dbReference type="AlphaFoldDB" id="A0A0L0CJ58"/>
<dbReference type="OMA" id="WIRFQRE"/>
<keyword evidence="10" id="KW-0862">Zinc</keyword>
<sequence>MYIKHLQLVFFNFYFTYDSKGNMICVICNSLIKSVAIWKVHVNSKLHKTNLEEAKKIMCTKVLDKPLEKKICRKKESNTPLHLNKLIEETSTTNKKEILSSKLSTTVLIESSDLLPELFFDDPIVDAKIRNVEYKNGQDDEWEKFQREIKEESMTSNKLISGEQINAAVEREITEISEQMYQWSKVIDLENKLNKINKREKRKDELEDTDEDSSENELINESLDWRTKKIW</sequence>
<gene>
    <name evidence="17" type="ORF">FF38_12918</name>
</gene>
<organism evidence="17 18">
    <name type="scientific">Lucilia cuprina</name>
    <name type="common">Green bottle fly</name>
    <name type="synonym">Australian sheep blowfly</name>
    <dbReference type="NCBI Taxonomy" id="7375"/>
    <lineage>
        <taxon>Eukaryota</taxon>
        <taxon>Metazoa</taxon>
        <taxon>Ecdysozoa</taxon>
        <taxon>Arthropoda</taxon>
        <taxon>Hexapoda</taxon>
        <taxon>Insecta</taxon>
        <taxon>Pterygota</taxon>
        <taxon>Neoptera</taxon>
        <taxon>Endopterygota</taxon>
        <taxon>Diptera</taxon>
        <taxon>Brachycera</taxon>
        <taxon>Muscomorpha</taxon>
        <taxon>Oestroidea</taxon>
        <taxon>Calliphoridae</taxon>
        <taxon>Luciliinae</taxon>
        <taxon>Lucilia</taxon>
    </lineage>
</organism>
<evidence type="ECO:0000256" key="15">
    <source>
        <dbReference type="SAM" id="MobiDB-lite"/>
    </source>
</evidence>
<keyword evidence="12" id="KW-0539">Nucleus</keyword>
<comment type="subcellular location">
    <subcellularLocation>
        <location evidence="1">Chromosome</location>
    </subcellularLocation>
    <subcellularLocation>
        <location evidence="2">Nucleus speckle</location>
    </subcellularLocation>
</comment>
<comment type="caution">
    <text evidence="17">The sequence shown here is derived from an EMBL/GenBank/DDBJ whole genome shotgun (WGS) entry which is preliminary data.</text>
</comment>
<evidence type="ECO:0000256" key="3">
    <source>
        <dbReference type="ARBA" id="ARBA00017358"/>
    </source>
</evidence>
<dbReference type="GO" id="GO:0005681">
    <property type="term" value="C:spliceosomal complex"/>
    <property type="evidence" value="ECO:0007669"/>
    <property type="project" value="InterPro"/>
</dbReference>
<keyword evidence="4" id="KW-0158">Chromosome</keyword>
<accession>A0A0L0CJ58</accession>
<dbReference type="Proteomes" id="UP000037069">
    <property type="component" value="Unassembled WGS sequence"/>
</dbReference>
<dbReference type="InterPro" id="IPR059039">
    <property type="entry name" value="ZNF380_CC"/>
</dbReference>
<evidence type="ECO:0000256" key="12">
    <source>
        <dbReference type="ARBA" id="ARBA00023242"/>
    </source>
</evidence>
<keyword evidence="11" id="KW-0175">Coiled coil</keyword>
<evidence type="ECO:0000256" key="14">
    <source>
        <dbReference type="ARBA" id="ARBA00030672"/>
    </source>
</evidence>
<dbReference type="Pfam" id="PF23406">
    <property type="entry name" value="ZNF380_CC"/>
    <property type="match status" value="1"/>
</dbReference>
<evidence type="ECO:0000259" key="16">
    <source>
        <dbReference type="Pfam" id="PF23406"/>
    </source>
</evidence>
<evidence type="ECO:0000256" key="11">
    <source>
        <dbReference type="ARBA" id="ARBA00023054"/>
    </source>
</evidence>
<dbReference type="SUPFAM" id="SSF57667">
    <property type="entry name" value="beta-beta-alpha zinc fingers"/>
    <property type="match status" value="1"/>
</dbReference>
<dbReference type="GO" id="GO:0044773">
    <property type="term" value="P:mitotic DNA damage checkpoint signaling"/>
    <property type="evidence" value="ECO:0007669"/>
    <property type="project" value="TreeGrafter"/>
</dbReference>
<evidence type="ECO:0000256" key="6">
    <source>
        <dbReference type="ARBA" id="ARBA00022618"/>
    </source>
</evidence>
<reference evidence="17 18" key="1">
    <citation type="journal article" date="2015" name="Nat. Commun.">
        <title>Lucilia cuprina genome unlocks parasitic fly biology to underpin future interventions.</title>
        <authorList>
            <person name="Anstead C.A."/>
            <person name="Korhonen P.K."/>
            <person name="Young N.D."/>
            <person name="Hall R.S."/>
            <person name="Jex A.R."/>
            <person name="Murali S.C."/>
            <person name="Hughes D.S."/>
            <person name="Lee S.F."/>
            <person name="Perry T."/>
            <person name="Stroehlein A.J."/>
            <person name="Ansell B.R."/>
            <person name="Breugelmans B."/>
            <person name="Hofmann A."/>
            <person name="Qu J."/>
            <person name="Dugan S."/>
            <person name="Lee S.L."/>
            <person name="Chao H."/>
            <person name="Dinh H."/>
            <person name="Han Y."/>
            <person name="Doddapaneni H.V."/>
            <person name="Worley K.C."/>
            <person name="Muzny D.M."/>
            <person name="Ioannidis P."/>
            <person name="Waterhouse R.M."/>
            <person name="Zdobnov E.M."/>
            <person name="James P.J."/>
            <person name="Bagnall N.H."/>
            <person name="Kotze A.C."/>
            <person name="Gibbs R.A."/>
            <person name="Richards S."/>
            <person name="Batterham P."/>
            <person name="Gasser R.B."/>
        </authorList>
    </citation>
    <scope>NUCLEOTIDE SEQUENCE [LARGE SCALE GENOMIC DNA]</scope>
    <source>
        <strain evidence="17 18">LS</strain>
        <tissue evidence="17">Full body</tissue>
    </source>
</reference>
<keyword evidence="7" id="KW-0479">Metal-binding</keyword>
<dbReference type="OrthoDB" id="77607at2759"/>
<dbReference type="PANTHER" id="PTHR13278:SF0">
    <property type="entry name" value="ZINC FINGER PROTEIN 830"/>
    <property type="match status" value="1"/>
</dbReference>
<proteinExistence type="predicted"/>
<protein>
    <recommendedName>
        <fullName evidence="3">Zinc finger protein 830</fullName>
    </recommendedName>
    <alternativeName>
        <fullName evidence="14">Coiled-coil domain-containing protein 16</fullName>
    </alternativeName>
</protein>
<dbReference type="GO" id="GO:0033314">
    <property type="term" value="P:mitotic DNA replication checkpoint signaling"/>
    <property type="evidence" value="ECO:0007669"/>
    <property type="project" value="TreeGrafter"/>
</dbReference>
<dbReference type="EMBL" id="JRES01000323">
    <property type="protein sequence ID" value="KNC32286.1"/>
    <property type="molecule type" value="Genomic_DNA"/>
</dbReference>
<evidence type="ECO:0000256" key="4">
    <source>
        <dbReference type="ARBA" id="ARBA00022454"/>
    </source>
</evidence>
<dbReference type="GO" id="GO:0003676">
    <property type="term" value="F:nucleic acid binding"/>
    <property type="evidence" value="ECO:0007669"/>
    <property type="project" value="InterPro"/>
</dbReference>
<dbReference type="PANTHER" id="PTHR13278">
    <property type="entry name" value="ZINC FINGER PROTEIN 830"/>
    <property type="match status" value="1"/>
</dbReference>
<name>A0A0L0CJ58_LUCCU</name>
<keyword evidence="8" id="KW-0863">Zinc-finger</keyword>
<evidence type="ECO:0000256" key="1">
    <source>
        <dbReference type="ARBA" id="ARBA00004286"/>
    </source>
</evidence>
<dbReference type="InterPro" id="IPR040050">
    <property type="entry name" value="ZNF830-like"/>
</dbReference>
<evidence type="ECO:0000256" key="5">
    <source>
        <dbReference type="ARBA" id="ARBA00022473"/>
    </source>
</evidence>
<keyword evidence="6" id="KW-0132">Cell division</keyword>
<keyword evidence="13" id="KW-0131">Cell cycle</keyword>
<feature type="region of interest" description="Disordered" evidence="15">
    <location>
        <begin position="198"/>
        <end position="219"/>
    </location>
</feature>
<feature type="domain" description="ZNF380 coiled-coil" evidence="16">
    <location>
        <begin position="115"/>
        <end position="192"/>
    </location>
</feature>
<keyword evidence="5" id="KW-0217">Developmental protein</keyword>
<feature type="compositionally biased region" description="Acidic residues" evidence="15">
    <location>
        <begin position="206"/>
        <end position="215"/>
    </location>
</feature>